<dbReference type="GO" id="GO:0004842">
    <property type="term" value="F:ubiquitin-protein transferase activity"/>
    <property type="evidence" value="ECO:0007669"/>
    <property type="project" value="InterPro"/>
</dbReference>
<dbReference type="PROSITE" id="PS50188">
    <property type="entry name" value="B302_SPRY"/>
    <property type="match status" value="1"/>
</dbReference>
<keyword evidence="2" id="KW-0863">Zinc-finger</keyword>
<dbReference type="OrthoDB" id="2967263at2759"/>
<dbReference type="InterPro" id="IPR045129">
    <property type="entry name" value="RNF123/RKP/RSPRY1"/>
</dbReference>
<protein>
    <submittedName>
        <fullName evidence="6">ARM repeat-containing protein</fullName>
    </submittedName>
</protein>
<dbReference type="Pfam" id="PF00622">
    <property type="entry name" value="SPRY"/>
    <property type="match status" value="1"/>
</dbReference>
<dbReference type="InterPro" id="IPR016024">
    <property type="entry name" value="ARM-type_fold"/>
</dbReference>
<evidence type="ECO:0000256" key="4">
    <source>
        <dbReference type="SAM" id="MobiDB-lite"/>
    </source>
</evidence>
<reference evidence="6 7" key="1">
    <citation type="journal article" date="2015" name="Genome Biol. Evol.">
        <title>Phylogenomic analyses indicate that early fungi evolved digesting cell walls of algal ancestors of land plants.</title>
        <authorList>
            <person name="Chang Y."/>
            <person name="Wang S."/>
            <person name="Sekimoto S."/>
            <person name="Aerts A.L."/>
            <person name="Choi C."/>
            <person name="Clum A."/>
            <person name="LaButti K.M."/>
            <person name="Lindquist E.A."/>
            <person name="Yee Ngan C."/>
            <person name="Ohm R.A."/>
            <person name="Salamov A.A."/>
            <person name="Grigoriev I.V."/>
            <person name="Spatafora J.W."/>
            <person name="Berbee M.L."/>
        </authorList>
    </citation>
    <scope>NUCLEOTIDE SEQUENCE [LARGE SCALE GENOMIC DNA]</scope>
    <source>
        <strain evidence="6 7">JEL478</strain>
    </source>
</reference>
<evidence type="ECO:0000256" key="2">
    <source>
        <dbReference type="ARBA" id="ARBA00022771"/>
    </source>
</evidence>
<keyword evidence="3" id="KW-0862">Zinc</keyword>
<evidence type="ECO:0000313" key="7">
    <source>
        <dbReference type="Proteomes" id="UP000070544"/>
    </source>
</evidence>
<accession>A0A139AUL6</accession>
<dbReference type="InterPro" id="IPR013320">
    <property type="entry name" value="ConA-like_dom_sf"/>
</dbReference>
<dbReference type="EMBL" id="KQ965735">
    <property type="protein sequence ID" value="KXS20408.1"/>
    <property type="molecule type" value="Genomic_DNA"/>
</dbReference>
<feature type="region of interest" description="Disordered" evidence="4">
    <location>
        <begin position="666"/>
        <end position="688"/>
    </location>
</feature>
<dbReference type="PANTHER" id="PTHR13363:SF5">
    <property type="entry name" value="E3 UBIQUITIN-PROTEIN LIGASE RNF123"/>
    <property type="match status" value="1"/>
</dbReference>
<evidence type="ECO:0000256" key="3">
    <source>
        <dbReference type="ARBA" id="ARBA00022833"/>
    </source>
</evidence>
<feature type="compositionally biased region" description="Basic and acidic residues" evidence="4">
    <location>
        <begin position="19"/>
        <end position="29"/>
    </location>
</feature>
<gene>
    <name evidence="6" type="ORF">M427DRAFT_131248</name>
</gene>
<dbReference type="Proteomes" id="UP000070544">
    <property type="component" value="Unassembled WGS sequence"/>
</dbReference>
<feature type="compositionally biased region" description="Basic and acidic residues" evidence="4">
    <location>
        <begin position="676"/>
        <end position="686"/>
    </location>
</feature>
<keyword evidence="7" id="KW-1185">Reference proteome</keyword>
<dbReference type="InterPro" id="IPR043136">
    <property type="entry name" value="B30.2/SPRY_sf"/>
</dbReference>
<name>A0A139AUL6_GONPJ</name>
<evidence type="ECO:0000256" key="1">
    <source>
        <dbReference type="ARBA" id="ARBA00022723"/>
    </source>
</evidence>
<evidence type="ECO:0000313" key="6">
    <source>
        <dbReference type="EMBL" id="KXS20408.1"/>
    </source>
</evidence>
<feature type="region of interest" description="Disordered" evidence="4">
    <location>
        <begin position="1"/>
        <end position="29"/>
    </location>
</feature>
<dbReference type="OMA" id="KYWTLMI"/>
<dbReference type="AlphaFoldDB" id="A0A139AUL6"/>
<dbReference type="Gene3D" id="1.25.10.10">
    <property type="entry name" value="Leucine-rich Repeat Variant"/>
    <property type="match status" value="1"/>
</dbReference>
<dbReference type="STRING" id="1344416.A0A139AUL6"/>
<proteinExistence type="predicted"/>
<dbReference type="InterPro" id="IPR003877">
    <property type="entry name" value="SPRY_dom"/>
</dbReference>
<dbReference type="InterPro" id="IPR011989">
    <property type="entry name" value="ARM-like"/>
</dbReference>
<dbReference type="PANTHER" id="PTHR13363">
    <property type="entry name" value="RING FINGER AND SRY DOMAIN-CONTAINING"/>
    <property type="match status" value="1"/>
</dbReference>
<dbReference type="SUPFAM" id="SSF49899">
    <property type="entry name" value="Concanavalin A-like lectins/glucanases"/>
    <property type="match status" value="1"/>
</dbReference>
<feature type="domain" description="B30.2/SPRY" evidence="5">
    <location>
        <begin position="788"/>
        <end position="970"/>
    </location>
</feature>
<dbReference type="Gene3D" id="2.60.120.920">
    <property type="match status" value="1"/>
</dbReference>
<dbReference type="GO" id="GO:0008270">
    <property type="term" value="F:zinc ion binding"/>
    <property type="evidence" value="ECO:0007669"/>
    <property type="project" value="UniProtKB-KW"/>
</dbReference>
<evidence type="ECO:0000259" key="5">
    <source>
        <dbReference type="PROSITE" id="PS50188"/>
    </source>
</evidence>
<dbReference type="GO" id="GO:0005737">
    <property type="term" value="C:cytoplasm"/>
    <property type="evidence" value="ECO:0007669"/>
    <property type="project" value="TreeGrafter"/>
</dbReference>
<dbReference type="SUPFAM" id="SSF48371">
    <property type="entry name" value="ARM repeat"/>
    <property type="match status" value="2"/>
</dbReference>
<dbReference type="GO" id="GO:0051603">
    <property type="term" value="P:proteolysis involved in protein catabolic process"/>
    <property type="evidence" value="ECO:0007669"/>
    <property type="project" value="TreeGrafter"/>
</dbReference>
<sequence>MNAGSGRAGNDNLGNQRITDNEETRDYEKPEDVLSLDSLAELVDHQNVIVQESVTQILLDRAASYDTLAEVVAACSVSDPVLRESAVNCVALLAKIETAKTPLVRLGALRVLSEVVRDPFERDVVRRDAVIALFKLVSGEDSRRSSLVRLDVLTALSKILVSDPSRSNDLKYWTLLLVHQLCVCDALHPALLATGFVPLLSQHARLSFGNTNTQKLCLHAVVRLVGQAEGAANTESELRKLIDMEVSAFISSCLRSDDPELAYWSLRLLFEFACRDIGRYAFSTQRGVLAGLMRTLGVGEPPAIRVALRTLKWLTSGNEDFQRHTLSTGIVRRLAGFLRSDDGETMTLALALVHELAENVDSHGELFETGCVKRLVELSPSLSVPLALYVADIFVFLCGSAANAMGVVGDGVVGAVVGFCKSNEPDLQYGGVAMLLNLSAIADDAIMLEIISSGGVAECQRLILSDNARRNVRTVSAKALVTMSSRDAGPFRNVILTSVLKPLCSKIVIATAQVIRLLFPPENSLVASVGEVLATGNLNSRDHYLLRIGGVYDRDTIENDSLPQSRLKQTKEAHSTSEGVREAIPLSENLIGMLATLTILANTPVFDNIPSDAGSEILLGVETVLGRVLTDLGSSLLDLVVLPLVDKETANAAGIDMIAISELNEGMTEGDPSHQTSDRRELRPKTSETSFSIQEIARKKLGLSVHSLDVIAQVVKYDTFRDYVVKEKFLSLIAPFIDHFNEQLARAALIALSSCIEKDDNAKWEALQHPRIVAAAWSTHLNRPSLAFFANLFLENALDFSLADGVDYVQLNCWDKTYSLLVSRDHLEIRNESWTFESIRATHGVSHSGQFAFEVELRTDGIIQIGWATRNCRYDPEAGNGIGDDLESYSFDGCRKQKWHGVTTKDNAYGDSWSVGDVITCRIDLDEREISYLQNGRSLGVAFQNVDSDNIWFVYLHAINCCTNGKISLI</sequence>
<keyword evidence="1" id="KW-0479">Metal-binding</keyword>
<dbReference type="SMART" id="SM00449">
    <property type="entry name" value="SPRY"/>
    <property type="match status" value="1"/>
</dbReference>
<dbReference type="InterPro" id="IPR001870">
    <property type="entry name" value="B30.2/SPRY"/>
</dbReference>
<organism evidence="6 7">
    <name type="scientific">Gonapodya prolifera (strain JEL478)</name>
    <name type="common">Monoblepharis prolifera</name>
    <dbReference type="NCBI Taxonomy" id="1344416"/>
    <lineage>
        <taxon>Eukaryota</taxon>
        <taxon>Fungi</taxon>
        <taxon>Fungi incertae sedis</taxon>
        <taxon>Chytridiomycota</taxon>
        <taxon>Chytridiomycota incertae sedis</taxon>
        <taxon>Monoblepharidomycetes</taxon>
        <taxon>Monoblepharidales</taxon>
        <taxon>Gonapodyaceae</taxon>
        <taxon>Gonapodya</taxon>
    </lineage>
</organism>